<evidence type="ECO:0000256" key="1">
    <source>
        <dbReference type="SAM" id="MobiDB-lite"/>
    </source>
</evidence>
<feature type="compositionally biased region" description="Basic and acidic residues" evidence="1">
    <location>
        <begin position="94"/>
        <end position="118"/>
    </location>
</feature>
<feature type="compositionally biased region" description="Basic and acidic residues" evidence="1">
    <location>
        <begin position="21"/>
        <end position="34"/>
    </location>
</feature>
<sequence>PRPARVRQGVDPRGRAPRGRGRADRPDTARADRRPRARRVRAGRDPRGRAHPSRLPRVAHRGPRARARHPDRPLVPVRRPLGVRRQGARRSRLRERALPARRLLRLEAGRPRVGDAGHPRRRQAAALLAPPAHPGGRRDGAGEAPELEGPAPRRGRARLAGRPVPGRGRGRDDRDRRRRRRGRLQPPAPDPARDGPHRSAEGRVGPADDRGAEPGRDRGRVPRAAHLRERRPDPRGLRRDRRRHRQLPDPVSAERREPGPPRADRPRVDLPLRGSADRLPAVRRAVLPLPLPRAAARRDGALVRGGRRPRRAARHHGHPPGHRGAEAPARDRRAARRPPAPRGRPRDELHGGRAAARPGVPGLRSGRRAGHLHRLRAVLRRTAARRGGRGRPGGRL</sequence>
<feature type="compositionally biased region" description="Basic residues" evidence="1">
    <location>
        <begin position="365"/>
        <end position="396"/>
    </location>
</feature>
<feature type="compositionally biased region" description="Basic residues" evidence="1">
    <location>
        <begin position="49"/>
        <end position="69"/>
    </location>
</feature>
<feature type="region of interest" description="Disordered" evidence="1">
    <location>
        <begin position="298"/>
        <end position="396"/>
    </location>
</feature>
<organism evidence="2">
    <name type="scientific">uncultured Thermoleophilia bacterium</name>
    <dbReference type="NCBI Taxonomy" id="1497501"/>
    <lineage>
        <taxon>Bacteria</taxon>
        <taxon>Bacillati</taxon>
        <taxon>Actinomycetota</taxon>
        <taxon>Thermoleophilia</taxon>
        <taxon>environmental samples</taxon>
    </lineage>
</organism>
<proteinExistence type="predicted"/>
<dbReference type="GO" id="GO:0061605">
    <property type="term" value="F:molybdopterin-synthase adenylyltransferase activity"/>
    <property type="evidence" value="ECO:0007669"/>
    <property type="project" value="UniProtKB-EC"/>
</dbReference>
<feature type="compositionally biased region" description="Basic and acidic residues" evidence="1">
    <location>
        <begin position="252"/>
        <end position="270"/>
    </location>
</feature>
<dbReference type="EC" id="2.7.7.80" evidence="2"/>
<feature type="compositionally biased region" description="Low complexity" evidence="1">
    <location>
        <begin position="74"/>
        <end position="85"/>
    </location>
</feature>
<accession>A0A6J4TJM3</accession>
<feature type="compositionally biased region" description="Basic and acidic residues" evidence="1">
    <location>
        <begin position="323"/>
        <end position="332"/>
    </location>
</feature>
<keyword evidence="2" id="KW-0548">Nucleotidyltransferase</keyword>
<feature type="compositionally biased region" description="Basic residues" evidence="1">
    <location>
        <begin position="305"/>
        <end position="321"/>
    </location>
</feature>
<name>A0A6J4TJM3_9ACTN</name>
<dbReference type="EMBL" id="CADCWC010000073">
    <property type="protein sequence ID" value="CAA9524289.1"/>
    <property type="molecule type" value="Genomic_DNA"/>
</dbReference>
<evidence type="ECO:0000313" key="2">
    <source>
        <dbReference type="EMBL" id="CAA9524289.1"/>
    </source>
</evidence>
<feature type="region of interest" description="Disordered" evidence="1">
    <location>
        <begin position="1"/>
        <end position="275"/>
    </location>
</feature>
<gene>
    <name evidence="2" type="ORF">AVDCRST_MAG79-395</name>
</gene>
<feature type="non-terminal residue" evidence="2">
    <location>
        <position position="1"/>
    </location>
</feature>
<keyword evidence="2" id="KW-0808">Transferase</keyword>
<feature type="compositionally biased region" description="Low complexity" evidence="1">
    <location>
        <begin position="352"/>
        <end position="364"/>
    </location>
</feature>
<feature type="compositionally biased region" description="Basic and acidic residues" evidence="1">
    <location>
        <begin position="191"/>
        <end position="237"/>
    </location>
</feature>
<feature type="non-terminal residue" evidence="2">
    <location>
        <position position="396"/>
    </location>
</feature>
<protein>
    <submittedName>
        <fullName evidence="2">Molybdopterin-synthase adenylyltransferase</fullName>
        <ecNumber evidence="2">2.7.7.80</ecNumber>
    </submittedName>
</protein>
<reference evidence="2" key="1">
    <citation type="submission" date="2020-02" db="EMBL/GenBank/DDBJ databases">
        <authorList>
            <person name="Meier V. D."/>
        </authorList>
    </citation>
    <scope>NUCLEOTIDE SEQUENCE</scope>
    <source>
        <strain evidence="2">AVDCRST_MAG79</strain>
    </source>
</reference>
<dbReference type="AlphaFoldDB" id="A0A6J4TJM3"/>